<feature type="compositionally biased region" description="Basic and acidic residues" evidence="1">
    <location>
        <begin position="79"/>
        <end position="92"/>
    </location>
</feature>
<comment type="caution">
    <text evidence="2">The sequence shown here is derived from an EMBL/GenBank/DDBJ whole genome shotgun (WGS) entry which is preliminary data.</text>
</comment>
<organism evidence="2 3">
    <name type="scientific">Eumeta variegata</name>
    <name type="common">Bagworm moth</name>
    <name type="synonym">Eumeta japonica</name>
    <dbReference type="NCBI Taxonomy" id="151549"/>
    <lineage>
        <taxon>Eukaryota</taxon>
        <taxon>Metazoa</taxon>
        <taxon>Ecdysozoa</taxon>
        <taxon>Arthropoda</taxon>
        <taxon>Hexapoda</taxon>
        <taxon>Insecta</taxon>
        <taxon>Pterygota</taxon>
        <taxon>Neoptera</taxon>
        <taxon>Endopterygota</taxon>
        <taxon>Lepidoptera</taxon>
        <taxon>Glossata</taxon>
        <taxon>Ditrysia</taxon>
        <taxon>Tineoidea</taxon>
        <taxon>Psychidae</taxon>
        <taxon>Oiketicinae</taxon>
        <taxon>Eumeta</taxon>
    </lineage>
</organism>
<dbReference type="EMBL" id="BGZK01001127">
    <property type="protein sequence ID" value="GBP71962.1"/>
    <property type="molecule type" value="Genomic_DNA"/>
</dbReference>
<reference evidence="2 3" key="1">
    <citation type="journal article" date="2019" name="Commun. Biol.">
        <title>The bagworm genome reveals a unique fibroin gene that provides high tensile strength.</title>
        <authorList>
            <person name="Kono N."/>
            <person name="Nakamura H."/>
            <person name="Ohtoshi R."/>
            <person name="Tomita M."/>
            <person name="Numata K."/>
            <person name="Arakawa K."/>
        </authorList>
    </citation>
    <scope>NUCLEOTIDE SEQUENCE [LARGE SCALE GENOMIC DNA]</scope>
</reference>
<dbReference type="Proteomes" id="UP000299102">
    <property type="component" value="Unassembled WGS sequence"/>
</dbReference>
<dbReference type="AlphaFoldDB" id="A0A4C1YAP2"/>
<evidence type="ECO:0000313" key="2">
    <source>
        <dbReference type="EMBL" id="GBP71962.1"/>
    </source>
</evidence>
<name>A0A4C1YAP2_EUMVA</name>
<feature type="region of interest" description="Disordered" evidence="1">
    <location>
        <begin position="1"/>
        <end position="23"/>
    </location>
</feature>
<evidence type="ECO:0000313" key="3">
    <source>
        <dbReference type="Proteomes" id="UP000299102"/>
    </source>
</evidence>
<feature type="region of interest" description="Disordered" evidence="1">
    <location>
        <begin position="68"/>
        <end position="96"/>
    </location>
</feature>
<keyword evidence="3" id="KW-1185">Reference proteome</keyword>
<accession>A0A4C1YAP2</accession>
<evidence type="ECO:0000256" key="1">
    <source>
        <dbReference type="SAM" id="MobiDB-lite"/>
    </source>
</evidence>
<proteinExistence type="predicted"/>
<gene>
    <name evidence="2" type="ORF">EVAR_47908_1</name>
</gene>
<protein>
    <submittedName>
        <fullName evidence="2">Uncharacterized protein</fullName>
    </submittedName>
</protein>
<sequence length="119" mass="12410">MAKTSNKAKDVRGTVPAGAPPTLLKSVEEVGPADTAVAKAGESDIGVFIASEAVGGFARRASLKRETCRRSLSASGSSKRRDLSGDAPRPEFRNASFARMEAHTIRRLASGIGNLALEA</sequence>